<dbReference type="RefSeq" id="WP_036058994.1">
    <property type="nucleotide sequence ID" value="NZ_CP011102.1"/>
</dbReference>
<dbReference type="Pfam" id="PF11611">
    <property type="entry name" value="DUF4352"/>
    <property type="match status" value="1"/>
</dbReference>
<dbReference type="InterPro" id="IPR029051">
    <property type="entry name" value="DUF4352"/>
</dbReference>
<dbReference type="KEGG" id="lwi:UE46_00745"/>
<keyword evidence="1 2" id="KW-0732">Signal</keyword>
<evidence type="ECO:0000256" key="2">
    <source>
        <dbReference type="SAM" id="SignalP"/>
    </source>
</evidence>
<evidence type="ECO:0000259" key="3">
    <source>
        <dbReference type="Pfam" id="PF11611"/>
    </source>
</evidence>
<evidence type="ECO:0000313" key="5">
    <source>
        <dbReference type="Proteomes" id="UP000223060"/>
    </source>
</evidence>
<keyword evidence="5" id="KW-1185">Reference proteome</keyword>
<name>A0A1S7FQQ4_9LIST</name>
<dbReference type="Gene3D" id="2.60.40.1240">
    <property type="match status" value="1"/>
</dbReference>
<organism evidence="4 5">
    <name type="scientific">Listeria weihenstephanensis</name>
    <dbReference type="NCBI Taxonomy" id="1006155"/>
    <lineage>
        <taxon>Bacteria</taxon>
        <taxon>Bacillati</taxon>
        <taxon>Bacillota</taxon>
        <taxon>Bacilli</taxon>
        <taxon>Bacillales</taxon>
        <taxon>Listeriaceae</taxon>
        <taxon>Listeria</taxon>
    </lineage>
</organism>
<dbReference type="InterPro" id="IPR029050">
    <property type="entry name" value="Immunoprotect_excell_Ig-like"/>
</dbReference>
<dbReference type="AlphaFoldDB" id="A0A1S7FQQ4"/>
<feature type="domain" description="DUF4352" evidence="3">
    <location>
        <begin position="40"/>
        <end position="142"/>
    </location>
</feature>
<evidence type="ECO:0000313" key="4">
    <source>
        <dbReference type="EMBL" id="AQY49734.1"/>
    </source>
</evidence>
<dbReference type="Proteomes" id="UP000223060">
    <property type="component" value="Chromosome"/>
</dbReference>
<feature type="signal peptide" evidence="2">
    <location>
        <begin position="1"/>
        <end position="22"/>
    </location>
</feature>
<accession>A0A1S7FQQ4</accession>
<feature type="chain" id="PRO_5010589358" description="DUF4352 domain-containing protein" evidence="2">
    <location>
        <begin position="23"/>
        <end position="158"/>
    </location>
</feature>
<gene>
    <name evidence="4" type="ORF">UE46_00745</name>
</gene>
<protein>
    <recommendedName>
        <fullName evidence="3">DUF4352 domain-containing protein</fullName>
    </recommendedName>
</protein>
<evidence type="ECO:0000256" key="1">
    <source>
        <dbReference type="ARBA" id="ARBA00022729"/>
    </source>
</evidence>
<reference evidence="5" key="1">
    <citation type="submission" date="2015-03" db="EMBL/GenBank/DDBJ databases">
        <authorList>
            <person name="Ferrari E."/>
            <person name="Walter M.C."/>
            <person name="Huptas C."/>
            <person name="Scherer S."/>
            <person name="Mueller-Herbst S."/>
        </authorList>
    </citation>
    <scope>NUCLEOTIDE SEQUENCE [LARGE SCALE GENOMIC DNA]</scope>
    <source>
        <strain evidence="5">LWP01</strain>
    </source>
</reference>
<dbReference type="PROSITE" id="PS51257">
    <property type="entry name" value="PROKAR_LIPOPROTEIN"/>
    <property type="match status" value="1"/>
</dbReference>
<dbReference type="EMBL" id="CP011102">
    <property type="protein sequence ID" value="AQY49734.1"/>
    <property type="molecule type" value="Genomic_DNA"/>
</dbReference>
<sequence length="158" mass="17261">MKKKLIMIISACFLAIGLTACGNTEDTPKTETATKLQNDIKKTVETPELDLQVVSVKSGYAESSDKQKQMLIVEMNIKNTSKQESGAGAADFVVKADNGKTYKVYGLEAKNFGDVIAAGKTLTGKGYYEIPKDTKAVTFYYEPAGKRQAEWHLNVPAK</sequence>
<proteinExistence type="predicted"/>